<comment type="caution">
    <text evidence="7">The sequence shown here is derived from an EMBL/GenBank/DDBJ whole genome shotgun (WGS) entry which is preliminary data.</text>
</comment>
<evidence type="ECO:0000256" key="5">
    <source>
        <dbReference type="SAM" id="SignalP"/>
    </source>
</evidence>
<dbReference type="Pfam" id="PF00884">
    <property type="entry name" value="Sulfatase"/>
    <property type="match status" value="1"/>
</dbReference>
<evidence type="ECO:0000313" key="7">
    <source>
        <dbReference type="EMBL" id="RPD42125.1"/>
    </source>
</evidence>
<dbReference type="InterPro" id="IPR017850">
    <property type="entry name" value="Alkaline_phosphatase_core_sf"/>
</dbReference>
<dbReference type="GO" id="GO:0046872">
    <property type="term" value="F:metal ion binding"/>
    <property type="evidence" value="ECO:0007669"/>
    <property type="project" value="UniProtKB-KW"/>
</dbReference>
<proteinExistence type="inferred from homology"/>
<dbReference type="PANTHER" id="PTHR42693:SF43">
    <property type="entry name" value="BLL2667 PROTEIN"/>
    <property type="match status" value="1"/>
</dbReference>
<dbReference type="PROSITE" id="PS00523">
    <property type="entry name" value="SULFATASE_1"/>
    <property type="match status" value="1"/>
</dbReference>
<dbReference type="Gene3D" id="3.40.720.10">
    <property type="entry name" value="Alkaline Phosphatase, subunit A"/>
    <property type="match status" value="1"/>
</dbReference>
<evidence type="ECO:0000256" key="1">
    <source>
        <dbReference type="ARBA" id="ARBA00008779"/>
    </source>
</evidence>
<accession>A0A3N4MFE6</accession>
<evidence type="ECO:0000259" key="6">
    <source>
        <dbReference type="Pfam" id="PF00884"/>
    </source>
</evidence>
<keyword evidence="8" id="KW-1185">Reference proteome</keyword>
<name>A0A3N4MFE6_9BACT</name>
<dbReference type="InterPro" id="IPR050738">
    <property type="entry name" value="Sulfatase"/>
</dbReference>
<dbReference type="RefSeq" id="WP_120515173.1">
    <property type="nucleotide sequence ID" value="NZ_QXZY01000002.1"/>
</dbReference>
<dbReference type="Proteomes" id="UP000279089">
    <property type="component" value="Unassembled WGS sequence"/>
</dbReference>
<reference evidence="8" key="1">
    <citation type="submission" date="2018-11" db="EMBL/GenBank/DDBJ databases">
        <title>Chitinophaga lutea sp.nov., isolate from arsenic contaminated soil.</title>
        <authorList>
            <person name="Zong Y."/>
        </authorList>
    </citation>
    <scope>NUCLEOTIDE SEQUENCE [LARGE SCALE GENOMIC DNA]</scope>
    <source>
        <strain evidence="8">YLT18</strain>
    </source>
</reference>
<gene>
    <name evidence="7" type="ORF">EG028_08255</name>
</gene>
<evidence type="ECO:0000256" key="4">
    <source>
        <dbReference type="ARBA" id="ARBA00022837"/>
    </source>
</evidence>
<dbReference type="AlphaFoldDB" id="A0A3N4MFE6"/>
<dbReference type="EMBL" id="RMBX01000003">
    <property type="protein sequence ID" value="RPD42125.1"/>
    <property type="molecule type" value="Genomic_DNA"/>
</dbReference>
<dbReference type="CDD" id="cd16025">
    <property type="entry name" value="PAS_like"/>
    <property type="match status" value="1"/>
</dbReference>
<evidence type="ECO:0000256" key="3">
    <source>
        <dbReference type="ARBA" id="ARBA00022801"/>
    </source>
</evidence>
<keyword evidence="4" id="KW-0106">Calcium</keyword>
<feature type="signal peptide" evidence="5">
    <location>
        <begin position="1"/>
        <end position="22"/>
    </location>
</feature>
<dbReference type="PANTHER" id="PTHR42693">
    <property type="entry name" value="ARYLSULFATASE FAMILY MEMBER"/>
    <property type="match status" value="1"/>
</dbReference>
<organism evidence="7 8">
    <name type="scientific">Chitinophaga barathri</name>
    <dbReference type="NCBI Taxonomy" id="1647451"/>
    <lineage>
        <taxon>Bacteria</taxon>
        <taxon>Pseudomonadati</taxon>
        <taxon>Bacteroidota</taxon>
        <taxon>Chitinophagia</taxon>
        <taxon>Chitinophagales</taxon>
        <taxon>Chitinophagaceae</taxon>
        <taxon>Chitinophaga</taxon>
    </lineage>
</organism>
<evidence type="ECO:0000256" key="2">
    <source>
        <dbReference type="ARBA" id="ARBA00022723"/>
    </source>
</evidence>
<dbReference type="OrthoDB" id="9764377at2"/>
<dbReference type="GO" id="GO:0016787">
    <property type="term" value="F:hydrolase activity"/>
    <property type="evidence" value="ECO:0007669"/>
    <property type="project" value="UniProtKB-KW"/>
</dbReference>
<comment type="similarity">
    <text evidence="1">Belongs to the sulfatase family.</text>
</comment>
<keyword evidence="3" id="KW-0378">Hydrolase</keyword>
<feature type="chain" id="PRO_5017991778" evidence="5">
    <location>
        <begin position="23"/>
        <end position="783"/>
    </location>
</feature>
<feature type="domain" description="Sulfatase N-terminal" evidence="6">
    <location>
        <begin position="66"/>
        <end position="478"/>
    </location>
</feature>
<keyword evidence="5" id="KW-0732">Signal</keyword>
<dbReference type="Gene3D" id="3.30.1120.10">
    <property type="match status" value="1"/>
</dbReference>
<protein>
    <submittedName>
        <fullName evidence="7">Arylsulfatase</fullName>
    </submittedName>
</protein>
<evidence type="ECO:0000313" key="8">
    <source>
        <dbReference type="Proteomes" id="UP000279089"/>
    </source>
</evidence>
<dbReference type="SUPFAM" id="SSF53649">
    <property type="entry name" value="Alkaline phosphatase-like"/>
    <property type="match status" value="1"/>
</dbReference>
<dbReference type="InterPro" id="IPR024607">
    <property type="entry name" value="Sulfatase_CS"/>
</dbReference>
<dbReference type="InterPro" id="IPR000917">
    <property type="entry name" value="Sulfatase_N"/>
</dbReference>
<sequence>MRQLSGSFFSFLLVCTTLHASAQQQPGTPAVLPRPDWHFRGFEGRTYLDSDPPQFPQPVQAPKGAPNIVLILLDDTGFGQYATFGGGVPSPTLDKLAANGLRYNRFHTTALCSPTRAALITGRNHHSVTFGSITETATGYDGYTCVLPKSCGTVAEVLRQNGYMTAWVGKNHNTPPWETSSAGPFDRWANGLGFDYFYGFNAGDMNHWNPILYENRDLVPPSKDPDYHLTVDIADKAIAWTRRMKSISADRPFFLYVAPGANHSPHQAPKEWIDKFKGKFDMGWDQYREETLQRQKRLGVVPANTKLTARSAGLPAWNTLNADQKRLYAHMMEVFAGYAAHADYEMGRVIDAIKEMPGADNTVFIYIVGDNGASAEGGIEGSVNENLFFNGFPEKWEDNIKVIDELGGPKHYNHFPSAWAHAMNTPFQWTKQVASHFGGTRNPMIISWPAKIKDKGGLRTQFVHTIDIVPTIYEICGITPPDALNGVTQKPIEGISIAYTFNDAKAKEQHNTQYFELGASRGIYSNGWMASSPSFMPWQTVRTGYDPDKAKWELYNVTDDYSQATDLSASNPQKLREMQDLWWVEAAKYNVLPLDWRAVERLNDEAMGRPSITGDRTSFVYYPGQLALPNGAAPRILNKSWTLTADIETSGAGTEGMIVTHGGLVGGYGLYLKEGKPTFVYNFLALERLSMSGNEPLPQGKSVITINFKYDGKKGEFGKGAEVTMLVNGKKVAEEKLPKTIPMQISLGEGLDIGMDNGSAVDFTYKLPFAFTGKIEKVAIQLK</sequence>
<keyword evidence="2" id="KW-0479">Metal-binding</keyword>